<dbReference type="PANTHER" id="PTHR42834">
    <property type="entry name" value="ENDONUCLEASE/EXONUCLEASE/PHOSPHATASE FAMILY PROTEIN (AFU_ORTHOLOGUE AFUA_3G09210)"/>
    <property type="match status" value="1"/>
</dbReference>
<evidence type="ECO:0000256" key="1">
    <source>
        <dbReference type="SAM" id="SignalP"/>
    </source>
</evidence>
<gene>
    <name evidence="3" type="ORF">CLPU_2c02110</name>
</gene>
<organism evidence="3 4">
    <name type="scientific">Gottschalkia purinilytica</name>
    <name type="common">Clostridium purinilyticum</name>
    <dbReference type="NCBI Taxonomy" id="1503"/>
    <lineage>
        <taxon>Bacteria</taxon>
        <taxon>Bacillati</taxon>
        <taxon>Bacillota</taxon>
        <taxon>Tissierellia</taxon>
        <taxon>Tissierellales</taxon>
        <taxon>Gottschalkiaceae</taxon>
        <taxon>Gottschalkia</taxon>
    </lineage>
</organism>
<feature type="domain" description="Endonuclease/exonuclease/phosphatase" evidence="2">
    <location>
        <begin position="514"/>
        <end position="804"/>
    </location>
</feature>
<evidence type="ECO:0000313" key="4">
    <source>
        <dbReference type="Proteomes" id="UP000037267"/>
    </source>
</evidence>
<proteinExistence type="predicted"/>
<accession>A0A0L0WE63</accession>
<dbReference type="PATRIC" id="fig|1503.3.peg.1707"/>
<dbReference type="OrthoDB" id="9801679at2"/>
<name>A0A0L0WE63_GOTPU</name>
<sequence>MKIKRIIKVCMSIALANTMFITSFATTENINNVKRNNLQLVTTEVNKSVESSKDYIAISEAREKPLETEVTVQGIVTGKIGNNVFIQDDTAGIYVYLGETSNKDLSVGNTVKIQGSLYEYRGLKEIKSPLVELISSNNKLPQAKKLKIFQLDENVEGQLVTLENVQVKSVGKENIGYTVVLSDGKDTIDLRVDRYLDPKIPSDTFKVGETITITSPVGQYDNYQLMIRTIEDISKRENGNPEDVENSLRIGSIQGESHISPYKGKSVENVLGIVTGVESKGFYVQDVLSDNNDKTSDAIYVYTSKAPGVKIGDKVKVDGIVDEFAYKGELSKTQIKNPKLKVISSNNALPEPIVLGIGGKQVPRDVVDNDNFTVFDPEEDAIDFYESIEYMRVKVNNPLITGSSPKYKEVYVLPDNGQASRNKLTIHNGIKLSDYVGNPEILIILDKFTNSVTDSLNVRTGDKFKDSIVGIVDYSYGNYNILNTEELPQIVPSNKKRDSEKTKLKPKNNKVTIATYNVENLSPKDTDRINKIAKSIVEDLSSPDIIGLAEVQDNDGNTTSEVTDGSKTYESLITKIKEAGGPQYAYTDISPENGQDGGEPGGNIRVGYVYKPQRVSLVDVGKKGDAVTGVSMKGENLSLNPGRIDPLNSAFKSSRKPIVAEFEFKGEKIFVIGNHLNSKSGDDKAFGSTQPPLRSSETIRHEQAKVINNFSKQILRNSPNANVVILGDLNDFEFSETLNILKGNEFTNTIENLPVSERFNYMYKGNSQVLDHILVDNKAADKTKVDIVNINSEYTQAGGRVSDHDPIVVELKMEKNSSKVLPKKHANSIISKIKSLFA</sequence>
<reference evidence="4" key="1">
    <citation type="submission" date="2015-07" db="EMBL/GenBank/DDBJ databases">
        <title>Draft genome sequence of the purine-degrading Gottschalkia purinilyticum DSM 1384 (formerly Clostridium purinilyticum).</title>
        <authorList>
            <person name="Poehlein A."/>
            <person name="Schiel-Bengelsdorf B."/>
            <person name="Bengelsdorf F.R."/>
            <person name="Daniel R."/>
            <person name="Duerre P."/>
        </authorList>
    </citation>
    <scope>NUCLEOTIDE SEQUENCE [LARGE SCALE GENOMIC DNA]</scope>
    <source>
        <strain evidence="4">DSM 1384</strain>
    </source>
</reference>
<dbReference type="RefSeq" id="WP_050354139.1">
    <property type="nucleotide sequence ID" value="NZ_LGSS01000002.1"/>
</dbReference>
<dbReference type="AlphaFoldDB" id="A0A0L0WE63"/>
<dbReference type="CDD" id="cd04486">
    <property type="entry name" value="YhcR_OBF_like"/>
    <property type="match status" value="2"/>
</dbReference>
<dbReference type="EMBL" id="LGSS01000002">
    <property type="protein sequence ID" value="KNF09759.1"/>
    <property type="molecule type" value="Genomic_DNA"/>
</dbReference>
<dbReference type="InterPro" id="IPR005135">
    <property type="entry name" value="Endo/exonuclease/phosphatase"/>
</dbReference>
<evidence type="ECO:0000259" key="2">
    <source>
        <dbReference type="Pfam" id="PF03372"/>
    </source>
</evidence>
<feature type="chain" id="PRO_5005550881" evidence="1">
    <location>
        <begin position="26"/>
        <end position="838"/>
    </location>
</feature>
<protein>
    <submittedName>
        <fullName evidence="3">Putative extracellular nuclease</fullName>
    </submittedName>
</protein>
<keyword evidence="4" id="KW-1185">Reference proteome</keyword>
<comment type="caution">
    <text evidence="3">The sequence shown here is derived from an EMBL/GenBank/DDBJ whole genome shotgun (WGS) entry which is preliminary data.</text>
</comment>
<dbReference type="STRING" id="1503.CLPU_2c02110"/>
<dbReference type="Gene3D" id="3.60.10.10">
    <property type="entry name" value="Endonuclease/exonuclease/phosphatase"/>
    <property type="match status" value="1"/>
</dbReference>
<dbReference type="Proteomes" id="UP000037267">
    <property type="component" value="Unassembled WGS sequence"/>
</dbReference>
<dbReference type="SUPFAM" id="SSF56219">
    <property type="entry name" value="DNase I-like"/>
    <property type="match status" value="1"/>
</dbReference>
<feature type="signal peptide" evidence="1">
    <location>
        <begin position="1"/>
        <end position="25"/>
    </location>
</feature>
<dbReference type="PANTHER" id="PTHR42834:SF1">
    <property type="entry name" value="ENDONUCLEASE_EXONUCLEASE_PHOSPHATASE FAMILY PROTEIN (AFU_ORTHOLOGUE AFUA_3G09210)"/>
    <property type="match status" value="1"/>
</dbReference>
<evidence type="ECO:0000313" key="3">
    <source>
        <dbReference type="EMBL" id="KNF09759.1"/>
    </source>
</evidence>
<dbReference type="GO" id="GO:0003824">
    <property type="term" value="F:catalytic activity"/>
    <property type="evidence" value="ECO:0007669"/>
    <property type="project" value="InterPro"/>
</dbReference>
<keyword evidence="1" id="KW-0732">Signal</keyword>
<dbReference type="InterPro" id="IPR036691">
    <property type="entry name" value="Endo/exonu/phosph_ase_sf"/>
</dbReference>
<dbReference type="Pfam" id="PF03372">
    <property type="entry name" value="Exo_endo_phos"/>
    <property type="match status" value="1"/>
</dbReference>